<dbReference type="EMBL" id="JAIQCJ010001995">
    <property type="protein sequence ID" value="KAJ8786240.1"/>
    <property type="molecule type" value="Genomic_DNA"/>
</dbReference>
<dbReference type="Proteomes" id="UP001159641">
    <property type="component" value="Unassembled WGS sequence"/>
</dbReference>
<feature type="compositionally biased region" description="Gly residues" evidence="1">
    <location>
        <begin position="334"/>
        <end position="351"/>
    </location>
</feature>
<proteinExistence type="predicted"/>
<feature type="compositionally biased region" description="Basic and acidic residues" evidence="1">
    <location>
        <begin position="381"/>
        <end position="392"/>
    </location>
</feature>
<evidence type="ECO:0000313" key="3">
    <source>
        <dbReference type="Proteomes" id="UP001159641"/>
    </source>
</evidence>
<feature type="region of interest" description="Disordered" evidence="1">
    <location>
        <begin position="92"/>
        <end position="116"/>
    </location>
</feature>
<protein>
    <submittedName>
        <fullName evidence="2">Uncharacterized protein</fullName>
    </submittedName>
</protein>
<feature type="region of interest" description="Disordered" evidence="1">
    <location>
        <begin position="1"/>
        <end position="39"/>
    </location>
</feature>
<comment type="caution">
    <text evidence="2">The sequence shown here is derived from an EMBL/GenBank/DDBJ whole genome shotgun (WGS) entry which is preliminary data.</text>
</comment>
<reference evidence="2 3" key="1">
    <citation type="submission" date="2022-11" db="EMBL/GenBank/DDBJ databases">
        <title>Whole genome sequence of Eschrichtius robustus ER-17-0199.</title>
        <authorList>
            <person name="Bruniche-Olsen A."/>
            <person name="Black A.N."/>
            <person name="Fields C.J."/>
            <person name="Walden K."/>
            <person name="Dewoody J.A."/>
        </authorList>
    </citation>
    <scope>NUCLEOTIDE SEQUENCE [LARGE SCALE GENOMIC DNA]</scope>
    <source>
        <strain evidence="2">ER-17-0199</strain>
        <tissue evidence="2">Blubber</tissue>
    </source>
</reference>
<evidence type="ECO:0000256" key="1">
    <source>
        <dbReference type="SAM" id="MobiDB-lite"/>
    </source>
</evidence>
<keyword evidence="3" id="KW-1185">Reference proteome</keyword>
<feature type="compositionally biased region" description="Basic and acidic residues" evidence="1">
    <location>
        <begin position="353"/>
        <end position="362"/>
    </location>
</feature>
<sequence>MEGVEGNIWPLSDRVGRRAPAGRRRQREPHSGLRAARRGAQLEGTPCWHEDAVCPGVRARGDSGQPRARLSPGGPGAEREVLRYACGVTGISAGPRSSRRPQKFPQPRRAPRGEWPEVGRGWTWGRRPARASAGLCSPGCLRSWTDLSPELPPMVSFIRSRVHRSTNLDGPLCPVPAALQETPSDGGNTAQQPLEITGARGIQVGRQVLKGSDICLGDPAARVEWAEVEAGRGTSRHLWDPLEQNISFPPPDLSFIPCGNSLGERLEYGGIWTSQVGHGKTQKASEQGQSCFPETGHDSKIASILPPSAQHRCRGPPGPGPAYDLQVAKPNGHCLGGQVGDGASHGDGGQQEGQREEGKEALEILWDLQVETPRQRPRWGARRETRSEKPELEADLEATGA</sequence>
<evidence type="ECO:0000313" key="2">
    <source>
        <dbReference type="EMBL" id="KAJ8786240.1"/>
    </source>
</evidence>
<dbReference type="AlphaFoldDB" id="A0AB34H6C8"/>
<accession>A0AB34H6C8</accession>
<feature type="region of interest" description="Disordered" evidence="1">
    <location>
        <begin position="333"/>
        <end position="401"/>
    </location>
</feature>
<name>A0AB34H6C8_ESCRO</name>
<organism evidence="2 3">
    <name type="scientific">Eschrichtius robustus</name>
    <name type="common">California gray whale</name>
    <name type="synonym">Eschrichtius gibbosus</name>
    <dbReference type="NCBI Taxonomy" id="9764"/>
    <lineage>
        <taxon>Eukaryota</taxon>
        <taxon>Metazoa</taxon>
        <taxon>Chordata</taxon>
        <taxon>Craniata</taxon>
        <taxon>Vertebrata</taxon>
        <taxon>Euteleostomi</taxon>
        <taxon>Mammalia</taxon>
        <taxon>Eutheria</taxon>
        <taxon>Laurasiatheria</taxon>
        <taxon>Artiodactyla</taxon>
        <taxon>Whippomorpha</taxon>
        <taxon>Cetacea</taxon>
        <taxon>Mysticeti</taxon>
        <taxon>Eschrichtiidae</taxon>
        <taxon>Eschrichtius</taxon>
    </lineage>
</organism>
<gene>
    <name evidence="2" type="ORF">J1605_006460</name>
</gene>